<feature type="compositionally biased region" description="Basic and acidic residues" evidence="1">
    <location>
        <begin position="969"/>
        <end position="988"/>
    </location>
</feature>
<dbReference type="Proteomes" id="UP001310594">
    <property type="component" value="Unassembled WGS sequence"/>
</dbReference>
<reference evidence="2" key="1">
    <citation type="submission" date="2023-08" db="EMBL/GenBank/DDBJ databases">
        <title>Black Yeasts Isolated from many extreme environments.</title>
        <authorList>
            <person name="Coleine C."/>
            <person name="Stajich J.E."/>
            <person name="Selbmann L."/>
        </authorList>
    </citation>
    <scope>NUCLEOTIDE SEQUENCE</scope>
    <source>
        <strain evidence="2">CCFEE 5810</strain>
    </source>
</reference>
<feature type="region of interest" description="Disordered" evidence="1">
    <location>
        <begin position="487"/>
        <end position="642"/>
    </location>
</feature>
<feature type="compositionally biased region" description="Basic and acidic residues" evidence="1">
    <location>
        <begin position="995"/>
        <end position="1024"/>
    </location>
</feature>
<feature type="region of interest" description="Disordered" evidence="1">
    <location>
        <begin position="1"/>
        <end position="312"/>
    </location>
</feature>
<comment type="caution">
    <text evidence="2">The sequence shown here is derived from an EMBL/GenBank/DDBJ whole genome shotgun (WGS) entry which is preliminary data.</text>
</comment>
<protein>
    <submittedName>
        <fullName evidence="2">Uncharacterized protein</fullName>
    </submittedName>
</protein>
<dbReference type="EMBL" id="JAVRQU010000001">
    <property type="protein sequence ID" value="KAK5708268.1"/>
    <property type="molecule type" value="Genomic_DNA"/>
</dbReference>
<feature type="compositionally biased region" description="Basic and acidic residues" evidence="1">
    <location>
        <begin position="204"/>
        <end position="213"/>
    </location>
</feature>
<feature type="compositionally biased region" description="Polar residues" evidence="1">
    <location>
        <begin position="1055"/>
        <end position="1068"/>
    </location>
</feature>
<name>A0AAN7WHT0_9PEZI</name>
<feature type="compositionally biased region" description="Polar residues" evidence="1">
    <location>
        <begin position="252"/>
        <end position="263"/>
    </location>
</feature>
<dbReference type="AlphaFoldDB" id="A0AAN7WHT0"/>
<evidence type="ECO:0000313" key="2">
    <source>
        <dbReference type="EMBL" id="KAK5708268.1"/>
    </source>
</evidence>
<feature type="compositionally biased region" description="Polar residues" evidence="1">
    <location>
        <begin position="606"/>
        <end position="616"/>
    </location>
</feature>
<evidence type="ECO:0000256" key="1">
    <source>
        <dbReference type="SAM" id="MobiDB-lite"/>
    </source>
</evidence>
<feature type="compositionally biased region" description="Gly residues" evidence="1">
    <location>
        <begin position="583"/>
        <end position="592"/>
    </location>
</feature>
<feature type="compositionally biased region" description="Low complexity" evidence="1">
    <location>
        <begin position="273"/>
        <end position="285"/>
    </location>
</feature>
<feature type="compositionally biased region" description="Polar residues" evidence="1">
    <location>
        <begin position="73"/>
        <end position="88"/>
    </location>
</feature>
<feature type="compositionally biased region" description="Basic and acidic residues" evidence="1">
    <location>
        <begin position="776"/>
        <end position="790"/>
    </location>
</feature>
<accession>A0AAN7WHT0</accession>
<feature type="region of interest" description="Disordered" evidence="1">
    <location>
        <begin position="655"/>
        <end position="794"/>
    </location>
</feature>
<feature type="region of interest" description="Disordered" evidence="1">
    <location>
        <begin position="424"/>
        <end position="460"/>
    </location>
</feature>
<feature type="compositionally biased region" description="Basic and acidic residues" evidence="1">
    <location>
        <begin position="595"/>
        <end position="604"/>
    </location>
</feature>
<feature type="compositionally biased region" description="Polar residues" evidence="1">
    <location>
        <begin position="487"/>
        <end position="505"/>
    </location>
</feature>
<feature type="compositionally biased region" description="Basic and acidic residues" evidence="1">
    <location>
        <begin position="894"/>
        <end position="913"/>
    </location>
</feature>
<sequence>MDKIKSMFKSDHGEHSEPTGSSSQGFSGGASSATGGAPAQLQTNPDVEKKDHGVLRQILNPGGDKHDDMRYGTTATSDKPLDMSTTGTKDIGGIGSSRIESQPDAEDSRGVARQVLNPGGNKHDEIRYGETGSTVPGTAGSRLGLQKERTASSMAIKSGVEGAFGGQADKSMAGSQSGATIGNERSFPLSGGTTAAADPTSRFGADEAVREDTSSASQSHLGRDAGLASAGTAGVGALAYEANKSRQPEDTLPSSTYGDSSLPTRGAGSSLESSSTGGITGAGASNLGDSARTARDVPGDPFGYHKPDETPVEGYMHHTQGPHSTDIANVLDPHATEEESMAIDCENCSQLVEDGVPDDFLHIAASRPYSLALALRYHVPGEFPTETGEDRHASTLGRNAGIGGTALGTSGLGAAGYEASQSRNDAYSGTASGAEHPIATTTNSRSPPTTGTSALPTEPEHHYGRDAAVAGGAGAAGLAGYETLMSHDSSAQQPDTSLGSSNAAPTTIAEPFDPATQPDHHQGQDPTLARGAGATGVGGYEALPDREQVSTASQMPSAAPVRGQSDISTQPEHHYGRDAAVAGGAGALGVGGYEALKDRNDVRQQDPLSTSSQAPSSVPVHGQSERPTQPEHHYGRDAAVAGGAGAAGLAGYEALKDRSDVRQQDPLNTTSQVASSAPSASPAAAQSQRDVPTQPEHHYGRDAAVAGGAGTAGLAGYEALKHRDETPQTAQPLDTRSQAAQPTSAPTQSKAAAKPEHHHHLFGHDRKSATPAAAPAERDVPAQPDHHYGRDAAVVGGTGAAGIAGYEALENRNDPVSTDSRTGQHNNFADSRATDNSTSAVDETHYGRDAAIGGGALAAGGAGAYALSEDRNDTGPASKTLGPHDSNIANVVDPRVKPEPEKMKGKTADEEIHHRTKVPVVEPAASKKATETEQPKSDTHYGRDAAVVGGTGAAAAGAYEATRPSQEVRPTREELVHSIQQHEGDGHLHKTPAQIEKHEHELQKAREKEAAKGGDHGEKKESFLHKILHPGHKDETPKQVQHQPERSAAGAAGGLTSNPPGTSSSSAGQERLGGEQPLSEEGIVKHPITGLPMNVGKYGDGHGGTDAAPQIPGATEHEASPAAAADWKDVHKKNTLY</sequence>
<gene>
    <name evidence="2" type="ORF">LTR97_000808</name>
</gene>
<feature type="compositionally biased region" description="Low complexity" evidence="1">
    <location>
        <begin position="18"/>
        <end position="40"/>
    </location>
</feature>
<feature type="compositionally biased region" description="Low complexity" evidence="1">
    <location>
        <begin position="671"/>
        <end position="688"/>
    </location>
</feature>
<feature type="compositionally biased region" description="Polar residues" evidence="1">
    <location>
        <begin position="814"/>
        <end position="841"/>
    </location>
</feature>
<feature type="region of interest" description="Disordered" evidence="1">
    <location>
        <begin position="956"/>
        <end position="1137"/>
    </location>
</feature>
<feature type="compositionally biased region" description="Polar residues" evidence="1">
    <location>
        <begin position="727"/>
        <end position="750"/>
    </location>
</feature>
<feature type="compositionally biased region" description="Basic and acidic residues" evidence="1">
    <location>
        <begin position="292"/>
        <end position="309"/>
    </location>
</feature>
<feature type="compositionally biased region" description="Polar residues" evidence="1">
    <location>
        <begin position="439"/>
        <end position="455"/>
    </location>
</feature>
<proteinExistence type="predicted"/>
<feature type="compositionally biased region" description="Basic and acidic residues" evidence="1">
    <location>
        <begin position="928"/>
        <end position="943"/>
    </location>
</feature>
<feature type="region of interest" description="Disordered" evidence="1">
    <location>
        <begin position="806"/>
        <end position="844"/>
    </location>
</feature>
<evidence type="ECO:0000313" key="3">
    <source>
        <dbReference type="Proteomes" id="UP001310594"/>
    </source>
</evidence>
<feature type="region of interest" description="Disordered" evidence="1">
    <location>
        <begin position="867"/>
        <end position="944"/>
    </location>
</feature>
<organism evidence="2 3">
    <name type="scientific">Elasticomyces elasticus</name>
    <dbReference type="NCBI Taxonomy" id="574655"/>
    <lineage>
        <taxon>Eukaryota</taxon>
        <taxon>Fungi</taxon>
        <taxon>Dikarya</taxon>
        <taxon>Ascomycota</taxon>
        <taxon>Pezizomycotina</taxon>
        <taxon>Dothideomycetes</taxon>
        <taxon>Dothideomycetidae</taxon>
        <taxon>Mycosphaerellales</taxon>
        <taxon>Teratosphaeriaceae</taxon>
        <taxon>Elasticomyces</taxon>
    </lineage>
</organism>
<feature type="compositionally biased region" description="Basic and acidic residues" evidence="1">
    <location>
        <begin position="1"/>
        <end position="17"/>
    </location>
</feature>